<name>A0AAN9DFC9_9TELE</name>
<dbReference type="Gene3D" id="3.40.50.1820">
    <property type="entry name" value="alpha/beta hydrolase"/>
    <property type="match status" value="1"/>
</dbReference>
<keyword evidence="3" id="KW-1185">Reference proteome</keyword>
<reference evidence="2 3" key="1">
    <citation type="submission" date="2024-02" db="EMBL/GenBank/DDBJ databases">
        <title>Chromosome-level genome assembly of the Eurasian Minnow (Phoxinus phoxinus).</title>
        <authorList>
            <person name="Oriowo T.O."/>
            <person name="Martin S."/>
            <person name="Stange M."/>
            <person name="Chrysostomakis Y."/>
            <person name="Brown T."/>
            <person name="Winkler S."/>
            <person name="Kukowka S."/>
            <person name="Myers E.W."/>
            <person name="Bohne A."/>
        </authorList>
    </citation>
    <scope>NUCLEOTIDE SEQUENCE [LARGE SCALE GENOMIC DNA]</scope>
    <source>
        <strain evidence="2">ZFMK-TIS-60720</strain>
        <tissue evidence="2">Whole Organism</tissue>
    </source>
</reference>
<evidence type="ECO:0000313" key="3">
    <source>
        <dbReference type="Proteomes" id="UP001364617"/>
    </source>
</evidence>
<dbReference type="Pfam" id="PF20408">
    <property type="entry name" value="Abhydrolase_11"/>
    <property type="match status" value="1"/>
</dbReference>
<feature type="domain" description="KANL3/Tex30 alpha/beta hydrolase-like" evidence="1">
    <location>
        <begin position="32"/>
        <end position="218"/>
    </location>
</feature>
<protein>
    <recommendedName>
        <fullName evidence="1">KANL3/Tex30 alpha/beta hydrolase-like domain-containing protein</fullName>
    </recommendedName>
</protein>
<dbReference type="AlphaFoldDB" id="A0AAN9DFC9"/>
<evidence type="ECO:0000259" key="1">
    <source>
        <dbReference type="Pfam" id="PF20408"/>
    </source>
</evidence>
<dbReference type="Proteomes" id="UP001364617">
    <property type="component" value="Unassembled WGS sequence"/>
</dbReference>
<dbReference type="EMBL" id="JAYKXH010000005">
    <property type="protein sequence ID" value="KAK7169051.1"/>
    <property type="molecule type" value="Genomic_DNA"/>
</dbReference>
<sequence length="223" mass="24929">MEFSEESVSIPFEQKELECVFTVPSDLGAECTAVVLTHGAGGDMHARQLESLAHALAGSGVLCLRFTCRAVNFMYRFRAYLTVVNYLKSHERFAPNRIFLGGRSMGARTAVAVCERMQRQKNAVQGVLCLSFPLHLPGKPLTYVERSRGLLALSRTSVLFVSGTTDNLCEKRLLEIIRHVMKNPSTVHWVEDANHGLKVRGRTEESVLEEVNSQITAWVLQHK</sequence>
<dbReference type="PANTHER" id="PTHR13136">
    <property type="entry name" value="TESTIS DEVELOPMENT PROTEIN PRTD"/>
    <property type="match status" value="1"/>
</dbReference>
<evidence type="ECO:0000313" key="2">
    <source>
        <dbReference type="EMBL" id="KAK7169051.1"/>
    </source>
</evidence>
<proteinExistence type="predicted"/>
<dbReference type="InterPro" id="IPR029058">
    <property type="entry name" value="AB_hydrolase_fold"/>
</dbReference>
<gene>
    <name evidence="2" type="ORF">R3I93_005142</name>
</gene>
<organism evidence="2 3">
    <name type="scientific">Phoxinus phoxinus</name>
    <name type="common">Eurasian minnow</name>
    <dbReference type="NCBI Taxonomy" id="58324"/>
    <lineage>
        <taxon>Eukaryota</taxon>
        <taxon>Metazoa</taxon>
        <taxon>Chordata</taxon>
        <taxon>Craniata</taxon>
        <taxon>Vertebrata</taxon>
        <taxon>Euteleostomi</taxon>
        <taxon>Actinopterygii</taxon>
        <taxon>Neopterygii</taxon>
        <taxon>Teleostei</taxon>
        <taxon>Ostariophysi</taxon>
        <taxon>Cypriniformes</taxon>
        <taxon>Leuciscidae</taxon>
        <taxon>Phoxininae</taxon>
        <taxon>Phoxinus</taxon>
    </lineage>
</organism>
<dbReference type="InterPro" id="IPR046879">
    <property type="entry name" value="KANL3/Tex30_Abhydrolase"/>
</dbReference>
<dbReference type="PANTHER" id="PTHR13136:SF11">
    <property type="entry name" value="TESTIS-EXPRESSED PROTEIN 30"/>
    <property type="match status" value="1"/>
</dbReference>
<dbReference type="InterPro" id="IPR026555">
    <property type="entry name" value="NSL3/Tex30"/>
</dbReference>
<dbReference type="SUPFAM" id="SSF53474">
    <property type="entry name" value="alpha/beta-Hydrolases"/>
    <property type="match status" value="1"/>
</dbReference>
<accession>A0AAN9DFC9</accession>
<comment type="caution">
    <text evidence="2">The sequence shown here is derived from an EMBL/GenBank/DDBJ whole genome shotgun (WGS) entry which is preliminary data.</text>
</comment>